<dbReference type="AlphaFoldDB" id="A0A645I3J6"/>
<organism evidence="1">
    <name type="scientific">bioreactor metagenome</name>
    <dbReference type="NCBI Taxonomy" id="1076179"/>
    <lineage>
        <taxon>unclassified sequences</taxon>
        <taxon>metagenomes</taxon>
        <taxon>ecological metagenomes</taxon>
    </lineage>
</organism>
<sequence>MDDAHHRAHLYVMLAAEILANTVFQRACLADVDQRAARIVKAVNARAVGQVLKFLFKRIVHGTIIP</sequence>
<evidence type="ECO:0000313" key="1">
    <source>
        <dbReference type="EMBL" id="MPN42984.1"/>
    </source>
</evidence>
<accession>A0A645I3J6</accession>
<proteinExistence type="predicted"/>
<reference evidence="1" key="1">
    <citation type="submission" date="2019-08" db="EMBL/GenBank/DDBJ databases">
        <authorList>
            <person name="Kucharzyk K."/>
            <person name="Murdoch R.W."/>
            <person name="Higgins S."/>
            <person name="Loffler F."/>
        </authorList>
    </citation>
    <scope>NUCLEOTIDE SEQUENCE</scope>
</reference>
<protein>
    <submittedName>
        <fullName evidence="1">Uncharacterized protein</fullName>
    </submittedName>
</protein>
<dbReference type="EMBL" id="VSSQ01101083">
    <property type="protein sequence ID" value="MPN42984.1"/>
    <property type="molecule type" value="Genomic_DNA"/>
</dbReference>
<comment type="caution">
    <text evidence="1">The sequence shown here is derived from an EMBL/GenBank/DDBJ whole genome shotgun (WGS) entry which is preliminary data.</text>
</comment>
<gene>
    <name evidence="1" type="ORF">SDC9_190543</name>
</gene>
<name>A0A645I3J6_9ZZZZ</name>